<evidence type="ECO:0000313" key="1">
    <source>
        <dbReference type="EMBL" id="KAJ0010643.1"/>
    </source>
</evidence>
<comment type="caution">
    <text evidence="1">The sequence shown here is derived from an EMBL/GenBank/DDBJ whole genome shotgun (WGS) entry which is preliminary data.</text>
</comment>
<organism evidence="1 2">
    <name type="scientific">Pistacia integerrima</name>
    <dbReference type="NCBI Taxonomy" id="434235"/>
    <lineage>
        <taxon>Eukaryota</taxon>
        <taxon>Viridiplantae</taxon>
        <taxon>Streptophyta</taxon>
        <taxon>Embryophyta</taxon>
        <taxon>Tracheophyta</taxon>
        <taxon>Spermatophyta</taxon>
        <taxon>Magnoliopsida</taxon>
        <taxon>eudicotyledons</taxon>
        <taxon>Gunneridae</taxon>
        <taxon>Pentapetalae</taxon>
        <taxon>rosids</taxon>
        <taxon>malvids</taxon>
        <taxon>Sapindales</taxon>
        <taxon>Anacardiaceae</taxon>
        <taxon>Pistacia</taxon>
    </lineage>
</organism>
<proteinExistence type="predicted"/>
<gene>
    <name evidence="1" type="ORF">Pint_34607</name>
</gene>
<protein>
    <submittedName>
        <fullName evidence="1">Uncharacterized protein</fullName>
    </submittedName>
</protein>
<evidence type="ECO:0000313" key="2">
    <source>
        <dbReference type="Proteomes" id="UP001163603"/>
    </source>
</evidence>
<keyword evidence="2" id="KW-1185">Reference proteome</keyword>
<sequence length="62" mass="6740">MSPSPQNLIVMSAMNYEANTQSRSHMDETTDGGLYEIFQQNFSISSAGYAVASLLSFNTTQG</sequence>
<dbReference type="EMBL" id="CM047749">
    <property type="protein sequence ID" value="KAJ0010643.1"/>
    <property type="molecule type" value="Genomic_DNA"/>
</dbReference>
<accession>A0ACC0X5E5</accession>
<name>A0ACC0X5E5_9ROSI</name>
<reference evidence="2" key="1">
    <citation type="journal article" date="2023" name="G3 (Bethesda)">
        <title>Genome assembly and association tests identify interacting loci associated with vigor, precocity, and sex in interspecific pistachio rootstocks.</title>
        <authorList>
            <person name="Palmer W."/>
            <person name="Jacygrad E."/>
            <person name="Sagayaradj S."/>
            <person name="Cavanaugh K."/>
            <person name="Han R."/>
            <person name="Bertier L."/>
            <person name="Beede B."/>
            <person name="Kafkas S."/>
            <person name="Golino D."/>
            <person name="Preece J."/>
            <person name="Michelmore R."/>
        </authorList>
    </citation>
    <scope>NUCLEOTIDE SEQUENCE [LARGE SCALE GENOMIC DNA]</scope>
</reference>
<dbReference type="Proteomes" id="UP001163603">
    <property type="component" value="Chromosome 14"/>
</dbReference>